<comment type="caution">
    <text evidence="4">The sequence shown here is derived from an EMBL/GenBank/DDBJ whole genome shotgun (WGS) entry which is preliminary data.</text>
</comment>
<dbReference type="InterPro" id="IPR036179">
    <property type="entry name" value="Ig-like_dom_sf"/>
</dbReference>
<dbReference type="InterPro" id="IPR013783">
    <property type="entry name" value="Ig-like_fold"/>
</dbReference>
<keyword evidence="5" id="KW-1185">Reference proteome</keyword>
<dbReference type="Gene3D" id="2.60.40.10">
    <property type="entry name" value="Immunoglobulins"/>
    <property type="match status" value="1"/>
</dbReference>
<evidence type="ECO:0000259" key="3">
    <source>
        <dbReference type="PROSITE" id="PS50835"/>
    </source>
</evidence>
<feature type="chain" id="PRO_5035927057" description="Ig-like domain-containing protein" evidence="2">
    <location>
        <begin position="28"/>
        <end position="371"/>
    </location>
</feature>
<gene>
    <name evidence="4" type="ORF">JZ751_008302</name>
</gene>
<sequence length="371" mass="41979">MGRGTSMTVQGLCVLLCLLSSADSVSSSVLFHTPGDTARIKCLCSRAQGCYNELIRWVRINSNGSLQIIDAKCDKPPCNFTSTEVNNTHVELKITHVKPEDSGRYYCGEHLASYLQFNGIGVALQVGDVNLSATKVHILKESKDGKPYTDKPNISFDISEGMAPDRPYEMEDSVDVELGSRDSSDVKYTELRCVVTRLSTPWVNVIWKSSTGEKVETNKTWSLTDSSKGVESRLRIGVMAQEAEDYYDFEDGMTKLYKTLDKTVEMQDEWWCEVQVGRDIYSGVTYAQLDIRGQPKTDRQQRHKDRQADKMVYSEVRNKVNSQSDVYSGVTYAKLDIKGQPRTDRRQRQKDRQADRMVYSEVRSKPNNGQP</sequence>
<dbReference type="SUPFAM" id="SSF48726">
    <property type="entry name" value="Immunoglobulin"/>
    <property type="match status" value="1"/>
</dbReference>
<dbReference type="PROSITE" id="PS50835">
    <property type="entry name" value="IG_LIKE"/>
    <property type="match status" value="1"/>
</dbReference>
<dbReference type="Proteomes" id="UP000824540">
    <property type="component" value="Unassembled WGS sequence"/>
</dbReference>
<feature type="compositionally biased region" description="Basic and acidic residues" evidence="1">
    <location>
        <begin position="337"/>
        <end position="355"/>
    </location>
</feature>
<dbReference type="AlphaFoldDB" id="A0A8T2N4I6"/>
<dbReference type="OrthoDB" id="8939769at2759"/>
<evidence type="ECO:0000256" key="2">
    <source>
        <dbReference type="SAM" id="SignalP"/>
    </source>
</evidence>
<keyword evidence="2" id="KW-0732">Signal</keyword>
<proteinExistence type="predicted"/>
<accession>A0A8T2N4I6</accession>
<dbReference type="InterPro" id="IPR007110">
    <property type="entry name" value="Ig-like_dom"/>
</dbReference>
<reference evidence="4" key="1">
    <citation type="thesis" date="2021" institute="BYU ScholarsArchive" country="Provo, UT, USA">
        <title>Applications of and Algorithms for Genome Assembly and Genomic Analyses with an Emphasis on Marine Teleosts.</title>
        <authorList>
            <person name="Pickett B.D."/>
        </authorList>
    </citation>
    <scope>NUCLEOTIDE SEQUENCE</scope>
    <source>
        <strain evidence="4">HI-2016</strain>
    </source>
</reference>
<name>A0A8T2N4I6_9TELE</name>
<evidence type="ECO:0000313" key="4">
    <source>
        <dbReference type="EMBL" id="KAG9334320.1"/>
    </source>
</evidence>
<feature type="domain" description="Ig-like" evidence="3">
    <location>
        <begin position="35"/>
        <end position="107"/>
    </location>
</feature>
<evidence type="ECO:0000313" key="5">
    <source>
        <dbReference type="Proteomes" id="UP000824540"/>
    </source>
</evidence>
<feature type="signal peptide" evidence="2">
    <location>
        <begin position="1"/>
        <end position="27"/>
    </location>
</feature>
<feature type="region of interest" description="Disordered" evidence="1">
    <location>
        <begin position="337"/>
        <end position="371"/>
    </location>
</feature>
<organism evidence="4 5">
    <name type="scientific">Albula glossodonta</name>
    <name type="common">roundjaw bonefish</name>
    <dbReference type="NCBI Taxonomy" id="121402"/>
    <lineage>
        <taxon>Eukaryota</taxon>
        <taxon>Metazoa</taxon>
        <taxon>Chordata</taxon>
        <taxon>Craniata</taxon>
        <taxon>Vertebrata</taxon>
        <taxon>Euteleostomi</taxon>
        <taxon>Actinopterygii</taxon>
        <taxon>Neopterygii</taxon>
        <taxon>Teleostei</taxon>
        <taxon>Albuliformes</taxon>
        <taxon>Albulidae</taxon>
        <taxon>Albula</taxon>
    </lineage>
</organism>
<evidence type="ECO:0000256" key="1">
    <source>
        <dbReference type="SAM" id="MobiDB-lite"/>
    </source>
</evidence>
<protein>
    <recommendedName>
        <fullName evidence="3">Ig-like domain-containing protein</fullName>
    </recommendedName>
</protein>
<dbReference type="EMBL" id="JAFBMS010000154">
    <property type="protein sequence ID" value="KAG9334320.1"/>
    <property type="molecule type" value="Genomic_DNA"/>
</dbReference>